<keyword evidence="6" id="KW-1185">Reference proteome</keyword>
<organism evidence="5 6">
    <name type="scientific">Myriangium duriaei CBS 260.36</name>
    <dbReference type="NCBI Taxonomy" id="1168546"/>
    <lineage>
        <taxon>Eukaryota</taxon>
        <taxon>Fungi</taxon>
        <taxon>Dikarya</taxon>
        <taxon>Ascomycota</taxon>
        <taxon>Pezizomycotina</taxon>
        <taxon>Dothideomycetes</taxon>
        <taxon>Dothideomycetidae</taxon>
        <taxon>Myriangiales</taxon>
        <taxon>Myriangiaceae</taxon>
        <taxon>Myriangium</taxon>
    </lineage>
</organism>
<dbReference type="PROSITE" id="PS51684">
    <property type="entry name" value="SAM_MT_TRM5_TYW2"/>
    <property type="match status" value="1"/>
</dbReference>
<feature type="domain" description="SAM-dependent methyltransferase TRM5/TYW2-type" evidence="4">
    <location>
        <begin position="153"/>
        <end position="433"/>
    </location>
</feature>
<sequence length="437" mass="48261">MDSIKSCTVTLKEQNLFHATHKTKPYQNNSDEQWFAIPTNLSPDRDLTSISHSTSTSASTSNPTLTLAGATHPLRPLPASYFSRSRPPPPNPTSIIEQCFSTTLAQSPSLAPLAANLPKTYTTYTTFLLFPSSSFSPEWSPYLSSPATLVPFFQHLAERTRTTHIALNAPIPLSNSSGSNILRSPSGLVPLFGPWGPSTCSSPPTSSDFSEAYWAEAHQNGLKQVWAPRWTMFSARNVREKTRLLGLESVRRCKGQTAVDLYVGVGYFAFSYLKAGLGTVLGWDLNPWSIEGARKGSGRNGWRVEVGTEEGEGRVRLFCEGNDRARERVERMRATLPAVRHINCGLLPTSRGSWETAVGVMDKRLGGWVHVHENFGAEEVEGKTEWVRGEMEEIVRRSGEWTEGTRVTVEEVFRVKSYAPGVLHVVVDVRIDPVPGT</sequence>
<comment type="catalytic activity">
    <reaction evidence="2">
        <text>4-demethylwyosine(37) in tRNA(Phe) + S-adenosyl-L-methionine = 4-demethyl-7-[(3S)-3-amino-3-carboxypropyl]wyosine(37) in tRNA(Phe) + S-methyl-5'-thioadenosine + H(+)</text>
        <dbReference type="Rhea" id="RHEA:36355"/>
        <dbReference type="Rhea" id="RHEA-COMP:10164"/>
        <dbReference type="Rhea" id="RHEA-COMP:10378"/>
        <dbReference type="ChEBI" id="CHEBI:15378"/>
        <dbReference type="ChEBI" id="CHEBI:17509"/>
        <dbReference type="ChEBI" id="CHEBI:59789"/>
        <dbReference type="ChEBI" id="CHEBI:64315"/>
        <dbReference type="ChEBI" id="CHEBI:73550"/>
        <dbReference type="EC" id="2.5.1.114"/>
    </reaction>
</comment>
<dbReference type="SUPFAM" id="SSF53335">
    <property type="entry name" value="S-adenosyl-L-methionine-dependent methyltransferases"/>
    <property type="match status" value="1"/>
</dbReference>
<reference evidence="5" key="1">
    <citation type="journal article" date="2020" name="Stud. Mycol.">
        <title>101 Dothideomycetes genomes: a test case for predicting lifestyles and emergence of pathogens.</title>
        <authorList>
            <person name="Haridas S."/>
            <person name="Albert R."/>
            <person name="Binder M."/>
            <person name="Bloem J."/>
            <person name="Labutti K."/>
            <person name="Salamov A."/>
            <person name="Andreopoulos B."/>
            <person name="Baker S."/>
            <person name="Barry K."/>
            <person name="Bills G."/>
            <person name="Bluhm B."/>
            <person name="Cannon C."/>
            <person name="Castanera R."/>
            <person name="Culley D."/>
            <person name="Daum C."/>
            <person name="Ezra D."/>
            <person name="Gonzalez J."/>
            <person name="Henrissat B."/>
            <person name="Kuo A."/>
            <person name="Liang C."/>
            <person name="Lipzen A."/>
            <person name="Lutzoni F."/>
            <person name="Magnuson J."/>
            <person name="Mondo S."/>
            <person name="Nolan M."/>
            <person name="Ohm R."/>
            <person name="Pangilinan J."/>
            <person name="Park H.-J."/>
            <person name="Ramirez L."/>
            <person name="Alfaro M."/>
            <person name="Sun H."/>
            <person name="Tritt A."/>
            <person name="Yoshinaga Y."/>
            <person name="Zwiers L.-H."/>
            <person name="Turgeon B."/>
            <person name="Goodwin S."/>
            <person name="Spatafora J."/>
            <person name="Crous P."/>
            <person name="Grigoriev I."/>
        </authorList>
    </citation>
    <scope>NUCLEOTIDE SEQUENCE</scope>
    <source>
        <strain evidence="5">CBS 260.36</strain>
    </source>
</reference>
<dbReference type="EMBL" id="ML996086">
    <property type="protein sequence ID" value="KAF2152309.1"/>
    <property type="molecule type" value="Genomic_DNA"/>
</dbReference>
<dbReference type="InterPro" id="IPR029063">
    <property type="entry name" value="SAM-dependent_MTases_sf"/>
</dbReference>
<accession>A0A9P4MJQ2</accession>
<dbReference type="GO" id="GO:0008175">
    <property type="term" value="F:tRNA methyltransferase activity"/>
    <property type="evidence" value="ECO:0007669"/>
    <property type="project" value="TreeGrafter"/>
</dbReference>
<dbReference type="PANTHER" id="PTHR23245">
    <property type="entry name" value="TRNA METHYLTRANSFERASE"/>
    <property type="match status" value="1"/>
</dbReference>
<protein>
    <recommendedName>
        <fullName evidence="1">tRNA(Phe) (4-demethylwyosine(37)-C(7)) aminocarboxypropyltransferase</fullName>
        <ecNumber evidence="1">2.5.1.114</ecNumber>
    </recommendedName>
</protein>
<feature type="region of interest" description="Disordered" evidence="3">
    <location>
        <begin position="46"/>
        <end position="71"/>
    </location>
</feature>
<dbReference type="OrthoDB" id="2387925at2759"/>
<feature type="compositionally biased region" description="Low complexity" evidence="3">
    <location>
        <begin position="48"/>
        <end position="66"/>
    </location>
</feature>
<evidence type="ECO:0000259" key="4">
    <source>
        <dbReference type="PROSITE" id="PS51684"/>
    </source>
</evidence>
<dbReference type="GO" id="GO:0005737">
    <property type="term" value="C:cytoplasm"/>
    <property type="evidence" value="ECO:0007669"/>
    <property type="project" value="TreeGrafter"/>
</dbReference>
<evidence type="ECO:0000313" key="5">
    <source>
        <dbReference type="EMBL" id="KAF2152309.1"/>
    </source>
</evidence>
<proteinExistence type="predicted"/>
<dbReference type="Gene3D" id="3.40.50.150">
    <property type="entry name" value="Vaccinia Virus protein VP39"/>
    <property type="match status" value="1"/>
</dbReference>
<dbReference type="InterPro" id="IPR030382">
    <property type="entry name" value="MeTrfase_TRM5/TYW2"/>
</dbReference>
<evidence type="ECO:0000256" key="2">
    <source>
        <dbReference type="ARBA" id="ARBA00049400"/>
    </source>
</evidence>
<dbReference type="GO" id="GO:0031591">
    <property type="term" value="P:wybutosine biosynthetic process"/>
    <property type="evidence" value="ECO:0007669"/>
    <property type="project" value="TreeGrafter"/>
</dbReference>
<evidence type="ECO:0000256" key="1">
    <source>
        <dbReference type="ARBA" id="ARBA00012265"/>
    </source>
</evidence>
<dbReference type="EC" id="2.5.1.114" evidence="1"/>
<dbReference type="PANTHER" id="PTHR23245:SF25">
    <property type="entry name" value="TRNA WYBUTOSINE-SYNTHESIZING PROTEIN 2 HOMOLOG"/>
    <property type="match status" value="1"/>
</dbReference>
<dbReference type="Proteomes" id="UP000799439">
    <property type="component" value="Unassembled WGS sequence"/>
</dbReference>
<name>A0A9P4MJQ2_9PEZI</name>
<dbReference type="GO" id="GO:0030488">
    <property type="term" value="P:tRNA methylation"/>
    <property type="evidence" value="ECO:0007669"/>
    <property type="project" value="TreeGrafter"/>
</dbReference>
<dbReference type="GO" id="GO:0102522">
    <property type="term" value="F:tRNA 4-demethylwyosine alpha-amino-alpha-carboxypropyltransferase activity"/>
    <property type="evidence" value="ECO:0007669"/>
    <property type="project" value="UniProtKB-EC"/>
</dbReference>
<evidence type="ECO:0000256" key="3">
    <source>
        <dbReference type="SAM" id="MobiDB-lite"/>
    </source>
</evidence>
<dbReference type="AlphaFoldDB" id="A0A9P4MJQ2"/>
<comment type="caution">
    <text evidence="5">The sequence shown here is derived from an EMBL/GenBank/DDBJ whole genome shotgun (WGS) entry which is preliminary data.</text>
</comment>
<gene>
    <name evidence="5" type="ORF">K461DRAFT_226725</name>
</gene>
<evidence type="ECO:0000313" key="6">
    <source>
        <dbReference type="Proteomes" id="UP000799439"/>
    </source>
</evidence>